<feature type="domain" description="Alcohol dehydrogenase-like C-terminal" evidence="8">
    <location>
        <begin position="836"/>
        <end position="948"/>
    </location>
</feature>
<feature type="region of interest" description="Disordered" evidence="6">
    <location>
        <begin position="594"/>
        <end position="666"/>
    </location>
</feature>
<evidence type="ECO:0000256" key="5">
    <source>
        <dbReference type="ARBA" id="ARBA00023002"/>
    </source>
</evidence>
<keyword evidence="7" id="KW-0732">Signal</keyword>
<dbReference type="GO" id="GO:0016491">
    <property type="term" value="F:oxidoreductase activity"/>
    <property type="evidence" value="ECO:0007669"/>
    <property type="project" value="UniProtKB-KW"/>
</dbReference>
<evidence type="ECO:0000256" key="1">
    <source>
        <dbReference type="ARBA" id="ARBA00001947"/>
    </source>
</evidence>
<feature type="chain" id="PRO_5003095532" description="Alcohol dehydrogenase-like C-terminal domain-containing protein" evidence="7">
    <location>
        <begin position="21"/>
        <end position="1008"/>
    </location>
</feature>
<organism evidence="9 10">
    <name type="scientific">Ectocarpus siliculosus</name>
    <name type="common">Brown alga</name>
    <name type="synonym">Conferva siliculosa</name>
    <dbReference type="NCBI Taxonomy" id="2880"/>
    <lineage>
        <taxon>Eukaryota</taxon>
        <taxon>Sar</taxon>
        <taxon>Stramenopiles</taxon>
        <taxon>Ochrophyta</taxon>
        <taxon>PX clade</taxon>
        <taxon>Phaeophyceae</taxon>
        <taxon>Ectocarpales</taxon>
        <taxon>Ectocarpaceae</taxon>
        <taxon>Ectocarpus</taxon>
    </lineage>
</organism>
<dbReference type="OrthoDB" id="1879366at2759"/>
<dbReference type="SUPFAM" id="SSF51735">
    <property type="entry name" value="NAD(P)-binding Rossmann-fold domains"/>
    <property type="match status" value="1"/>
</dbReference>
<evidence type="ECO:0000313" key="9">
    <source>
        <dbReference type="EMBL" id="CBJ25487.1"/>
    </source>
</evidence>
<evidence type="ECO:0000313" key="10">
    <source>
        <dbReference type="Proteomes" id="UP000002630"/>
    </source>
</evidence>
<dbReference type="SUPFAM" id="SSF50129">
    <property type="entry name" value="GroES-like"/>
    <property type="match status" value="1"/>
</dbReference>
<gene>
    <name evidence="9" type="ORF">Esi_0003_0077</name>
</gene>
<comment type="similarity">
    <text evidence="2">Belongs to the zinc-containing alcohol dehydrogenase family.</text>
</comment>
<feature type="signal peptide" evidence="7">
    <location>
        <begin position="1"/>
        <end position="20"/>
    </location>
</feature>
<dbReference type="eggNOG" id="ENOG502REAB">
    <property type="taxonomic scope" value="Eukaryota"/>
</dbReference>
<evidence type="ECO:0000256" key="6">
    <source>
        <dbReference type="SAM" id="MobiDB-lite"/>
    </source>
</evidence>
<keyword evidence="10" id="KW-1185">Reference proteome</keyword>
<dbReference type="InterPro" id="IPR011032">
    <property type="entry name" value="GroES-like_sf"/>
</dbReference>
<dbReference type="InParanoid" id="D7FVW7"/>
<accession>D7FVW7</accession>
<feature type="compositionally biased region" description="Gly residues" evidence="6">
    <location>
        <begin position="595"/>
        <end position="613"/>
    </location>
</feature>
<dbReference type="InterPro" id="IPR023214">
    <property type="entry name" value="HAD_sf"/>
</dbReference>
<dbReference type="AlphaFoldDB" id="D7FVW7"/>
<dbReference type="EMBL" id="FN648486">
    <property type="protein sequence ID" value="CBJ25487.1"/>
    <property type="molecule type" value="Genomic_DNA"/>
</dbReference>
<dbReference type="SUPFAM" id="SSF56784">
    <property type="entry name" value="HAD-like"/>
    <property type="match status" value="1"/>
</dbReference>
<dbReference type="PANTHER" id="PTHR43350">
    <property type="entry name" value="NAD-DEPENDENT ALCOHOL DEHYDROGENASE"/>
    <property type="match status" value="1"/>
</dbReference>
<dbReference type="OMA" id="MEWIANI"/>
<comment type="cofactor">
    <cofactor evidence="1">
        <name>Zn(2+)</name>
        <dbReference type="ChEBI" id="CHEBI:29105"/>
    </cofactor>
</comment>
<dbReference type="GO" id="GO:0046872">
    <property type="term" value="F:metal ion binding"/>
    <property type="evidence" value="ECO:0007669"/>
    <property type="project" value="UniProtKB-KW"/>
</dbReference>
<dbReference type="InterPro" id="IPR013149">
    <property type="entry name" value="ADH-like_C"/>
</dbReference>
<dbReference type="Pfam" id="PF00107">
    <property type="entry name" value="ADH_zinc_N"/>
    <property type="match status" value="1"/>
</dbReference>
<evidence type="ECO:0000256" key="7">
    <source>
        <dbReference type="SAM" id="SignalP"/>
    </source>
</evidence>
<evidence type="ECO:0000256" key="2">
    <source>
        <dbReference type="ARBA" id="ARBA00008072"/>
    </source>
</evidence>
<keyword evidence="4" id="KW-0862">Zinc</keyword>
<dbReference type="Gene3D" id="3.40.50.720">
    <property type="entry name" value="NAD(P)-binding Rossmann-like Domain"/>
    <property type="match status" value="1"/>
</dbReference>
<evidence type="ECO:0000256" key="3">
    <source>
        <dbReference type="ARBA" id="ARBA00022723"/>
    </source>
</evidence>
<dbReference type="EMBL" id="FN649727">
    <property type="protein sequence ID" value="CBJ25487.1"/>
    <property type="molecule type" value="Genomic_DNA"/>
</dbReference>
<sequence>MIVWRQRCFLLLGFVSGGSSTGNQPPAFRDLAPKIYGARQHHQAPEHVVGGIRGGGTSRAQESTATAGIGVVEDSCSPGGNADLWSREAGAEPSERVLILDVDGTLYGQSSGVEQQVLRWRARAYPGGVQRHPPEVFSSVSVRGLSAGDSGDGDATGYQHRANARQIVSSHRGPVFVASNSPLPHVRRVLEGVGLGNVRFAGFLTPDTRGWLTKSSPEFYDPILQHASVKEGGTARQDIWLLDDSAVNLEVASRLGFGTLLVNGDASSGGQGAGNGALSLERALACFVGAIPHPRDWQFSDSKYLRSKNAVDRVSRSKEVWVRLEEEVLALGLGEGDTLRVADLGCGLLPLLREFRSLARACGVRRLEYCGLEKEESVAKEACEGLLGLPETTVCVIPADFTSVDLAALFPRDTASKDIANPDEITPASRPHVLVGCCLADLLAPTDLVGALERLAGGSSSGDGGCLVYLPITFAGKTRMIPSAPQEGFVPSDEAVLEAYDTCLREEQGHFTCLDTLLQTIEEHGGDVMISSPSPWRVSPSGDDDDAAADSEALLGRETGTVSSRGADLPGWVRRARARAPVLEAENADLLFRLRGGGGGGRRGRGWIGGGGGLEDRAARRRSQRSATSEGIGAALAVSWSGGGLEGAPPPAAAGSDSAGTPDPEDAADAVVRTNAFLEFVAPGKVEVRHEELDEERAVGEGQVLVEAVCSSISSGTELKVFRGDFDSDSELDTTIKGMAGESMSYPLKYGYSLVGRVSKCGGGVDPDKFLGKLVFAFSPHSARVVADADGVMLVPEGIDPEDAVYLPAVETALSLVHDVHPRVGESVAVFGQGMIGLLAVAILARTHAGVGGGSVVAVDMLPDRLRVAERLGATATVTPVDAAKSAPFDVSLEVTGNPRGLQSALDLTGYGGRVVLGSWYGGGAAQLNLGMAFHRSHLTIQTSQVSRLPAGLTDRWDKDRRFLAAWSLVRELRPSVFLTTSSPPLDGAQEAYESLGAGSELGVVFRY</sequence>
<dbReference type="Proteomes" id="UP000002630">
    <property type="component" value="Linkage Group LG02"/>
</dbReference>
<dbReference type="CDD" id="cd08255">
    <property type="entry name" value="2-desacetyl-2-hydroxyethyl_bacteriochlorophyllide_like"/>
    <property type="match status" value="1"/>
</dbReference>
<dbReference type="STRING" id="2880.D7FVW7"/>
<dbReference type="InterPro" id="IPR036291">
    <property type="entry name" value="NAD(P)-bd_dom_sf"/>
</dbReference>
<proteinExistence type="inferred from homology"/>
<dbReference type="InterPro" id="IPR036412">
    <property type="entry name" value="HAD-like_sf"/>
</dbReference>
<name>D7FVW7_ECTSI</name>
<evidence type="ECO:0000256" key="4">
    <source>
        <dbReference type="ARBA" id="ARBA00022833"/>
    </source>
</evidence>
<evidence type="ECO:0000259" key="8">
    <source>
        <dbReference type="Pfam" id="PF00107"/>
    </source>
</evidence>
<keyword evidence="3" id="KW-0479">Metal-binding</keyword>
<dbReference type="Gene3D" id="3.40.50.1000">
    <property type="entry name" value="HAD superfamily/HAD-like"/>
    <property type="match status" value="1"/>
</dbReference>
<dbReference type="PANTHER" id="PTHR43350:SF19">
    <property type="entry name" value="D-GULOSIDE 3-DEHYDROGENASE"/>
    <property type="match status" value="1"/>
</dbReference>
<keyword evidence="5" id="KW-0560">Oxidoreductase</keyword>
<protein>
    <recommendedName>
        <fullName evidence="8">Alcohol dehydrogenase-like C-terminal domain-containing protein</fullName>
    </recommendedName>
</protein>
<reference evidence="9 10" key="1">
    <citation type="journal article" date="2010" name="Nature">
        <title>The Ectocarpus genome and the independent evolution of multicellularity in brown algae.</title>
        <authorList>
            <person name="Cock J.M."/>
            <person name="Sterck L."/>
            <person name="Rouze P."/>
            <person name="Scornet D."/>
            <person name="Allen A.E."/>
            <person name="Amoutzias G."/>
            <person name="Anthouard V."/>
            <person name="Artiguenave F."/>
            <person name="Aury J.M."/>
            <person name="Badger J.H."/>
            <person name="Beszteri B."/>
            <person name="Billiau K."/>
            <person name="Bonnet E."/>
            <person name="Bothwell J.H."/>
            <person name="Bowler C."/>
            <person name="Boyen C."/>
            <person name="Brownlee C."/>
            <person name="Carrano C.J."/>
            <person name="Charrier B."/>
            <person name="Cho G.Y."/>
            <person name="Coelho S.M."/>
            <person name="Collen J."/>
            <person name="Corre E."/>
            <person name="Da Silva C."/>
            <person name="Delage L."/>
            <person name="Delaroque N."/>
            <person name="Dittami S.M."/>
            <person name="Doulbeau S."/>
            <person name="Elias M."/>
            <person name="Farnham G."/>
            <person name="Gachon C.M."/>
            <person name="Gschloessl B."/>
            <person name="Heesch S."/>
            <person name="Jabbari K."/>
            <person name="Jubin C."/>
            <person name="Kawai H."/>
            <person name="Kimura K."/>
            <person name="Kloareg B."/>
            <person name="Kupper F.C."/>
            <person name="Lang D."/>
            <person name="Le Bail A."/>
            <person name="Leblanc C."/>
            <person name="Lerouge P."/>
            <person name="Lohr M."/>
            <person name="Lopez P.J."/>
            <person name="Martens C."/>
            <person name="Maumus F."/>
            <person name="Michel G."/>
            <person name="Miranda-Saavedra D."/>
            <person name="Morales J."/>
            <person name="Moreau H."/>
            <person name="Motomura T."/>
            <person name="Nagasato C."/>
            <person name="Napoli C.A."/>
            <person name="Nelson D.R."/>
            <person name="Nyvall-Collen P."/>
            <person name="Peters A.F."/>
            <person name="Pommier C."/>
            <person name="Potin P."/>
            <person name="Poulain J."/>
            <person name="Quesneville H."/>
            <person name="Read B."/>
            <person name="Rensing S.A."/>
            <person name="Ritter A."/>
            <person name="Rousvoal S."/>
            <person name="Samanta M."/>
            <person name="Samson G."/>
            <person name="Schroeder D.C."/>
            <person name="Segurens B."/>
            <person name="Strittmatter M."/>
            <person name="Tonon T."/>
            <person name="Tregear J.W."/>
            <person name="Valentin K."/>
            <person name="von Dassow P."/>
            <person name="Yamagishi T."/>
            <person name="Van de Peer Y."/>
            <person name="Wincker P."/>
        </authorList>
    </citation>
    <scope>NUCLEOTIDE SEQUENCE [LARGE SCALE GENOMIC DNA]</scope>
    <source>
        <strain evidence="10">Ec32 / CCAP1310/4</strain>
    </source>
</reference>
<dbReference type="Gene3D" id="3.90.180.10">
    <property type="entry name" value="Medium-chain alcohol dehydrogenases, catalytic domain"/>
    <property type="match status" value="1"/>
</dbReference>